<protein>
    <submittedName>
        <fullName evidence="2">Retrovirus-related Pol polyprotein</fullName>
    </submittedName>
</protein>
<evidence type="ECO:0000256" key="1">
    <source>
        <dbReference type="SAM" id="MobiDB-lite"/>
    </source>
</evidence>
<dbReference type="PANTHER" id="PTHR33064">
    <property type="entry name" value="POL PROTEIN"/>
    <property type="match status" value="1"/>
</dbReference>
<dbReference type="InterPro" id="IPR043502">
    <property type="entry name" value="DNA/RNA_pol_sf"/>
</dbReference>
<dbReference type="Proteomes" id="UP000830375">
    <property type="component" value="Unassembled WGS sequence"/>
</dbReference>
<feature type="region of interest" description="Disordered" evidence="1">
    <location>
        <begin position="1"/>
        <end position="22"/>
    </location>
</feature>
<keyword evidence="3" id="KW-1185">Reference proteome</keyword>
<name>A0ABQ8M303_LABRO</name>
<proteinExistence type="predicted"/>
<feature type="region of interest" description="Disordered" evidence="1">
    <location>
        <begin position="517"/>
        <end position="537"/>
    </location>
</feature>
<dbReference type="SUPFAM" id="SSF56672">
    <property type="entry name" value="DNA/RNA polymerases"/>
    <property type="match status" value="1"/>
</dbReference>
<gene>
    <name evidence="2" type="ORF">H4Q32_021052</name>
</gene>
<evidence type="ECO:0000313" key="2">
    <source>
        <dbReference type="EMBL" id="KAI2657000.1"/>
    </source>
</evidence>
<dbReference type="InterPro" id="IPR051320">
    <property type="entry name" value="Viral_Replic_Matur_Polypro"/>
</dbReference>
<dbReference type="EMBL" id="JACTAM010000014">
    <property type="protein sequence ID" value="KAI2657000.1"/>
    <property type="molecule type" value="Genomic_DNA"/>
</dbReference>
<accession>A0ABQ8M303</accession>
<dbReference type="Gene3D" id="3.30.70.270">
    <property type="match status" value="1"/>
</dbReference>
<comment type="caution">
    <text evidence="2">The sequence shown here is derived from an EMBL/GenBank/DDBJ whole genome shotgun (WGS) entry which is preliminary data.</text>
</comment>
<sequence length="537" mass="59312">MSLLRHQNNGDRTVTAHSSRSKLRRPCQSTIVGAASVMCRHTDKMIAIIGVRGAQTKMECINHAYKLMIQESRGNGVTPESHNEHAACSLTKELIFPVTCTLFGPRISPLLCPCVVLHQSVIQCTEALTISQLAVISKPVLIFSCSLPWLYSARIPIFSLSGPEREAMDKYIQESLKARLIRHLSSPAGAGFFFGAKVSTKLDEWKTAFITPKGHYEYLFLPFGLTNAPRLPGHGTHSACAPGPPKTVGEPAICQGGELGRLSLIQPRSRLLRSSKRFLGFANFYWRLIRNFGQVAAPLTALTSIKVPFTWSAQEAFDNLKSRFIFAPVLSVPDPERQFIVEVYASDVGPGPKNVKPDALSHQFERPERSLRPMAYSLRGWSWGPSSEISSLRCLVSHNPASYSQQLSWARKALAQSSRRTKAAADHHRTPASRYVCGQKVWLSTKDLPLKAASHKVKPVFRSSLNANMSSPAPPPLRLVDGSPVYSVRRLLDVRCHGWGFQYLVDWGGLWSRGEELGSGSGYSESVADRGLLPETK</sequence>
<reference evidence="2 3" key="1">
    <citation type="submission" date="2022-01" db="EMBL/GenBank/DDBJ databases">
        <title>A high-quality chromosome-level genome assembly of rohu carp, Labeo rohita.</title>
        <authorList>
            <person name="Arick M.A. II"/>
            <person name="Hsu C.-Y."/>
            <person name="Magbanua Z."/>
            <person name="Pechanova O."/>
            <person name="Grover C."/>
            <person name="Miller E."/>
            <person name="Thrash A."/>
            <person name="Ezzel L."/>
            <person name="Alam S."/>
            <person name="Benzie J."/>
            <person name="Hamilton M."/>
            <person name="Karsi A."/>
            <person name="Lawrence M.L."/>
            <person name="Peterson D.G."/>
        </authorList>
    </citation>
    <scope>NUCLEOTIDE SEQUENCE [LARGE SCALE GENOMIC DNA]</scope>
    <source>
        <strain evidence="3">BAU-BD-2019</strain>
        <tissue evidence="2">Blood</tissue>
    </source>
</reference>
<dbReference type="PANTHER" id="PTHR33064:SF37">
    <property type="entry name" value="RIBONUCLEASE H"/>
    <property type="match status" value="1"/>
</dbReference>
<organism evidence="2 3">
    <name type="scientific">Labeo rohita</name>
    <name type="common">Indian major carp</name>
    <name type="synonym">Cyprinus rohita</name>
    <dbReference type="NCBI Taxonomy" id="84645"/>
    <lineage>
        <taxon>Eukaryota</taxon>
        <taxon>Metazoa</taxon>
        <taxon>Chordata</taxon>
        <taxon>Craniata</taxon>
        <taxon>Vertebrata</taxon>
        <taxon>Euteleostomi</taxon>
        <taxon>Actinopterygii</taxon>
        <taxon>Neopterygii</taxon>
        <taxon>Teleostei</taxon>
        <taxon>Ostariophysi</taxon>
        <taxon>Cypriniformes</taxon>
        <taxon>Cyprinidae</taxon>
        <taxon>Labeoninae</taxon>
        <taxon>Labeonini</taxon>
        <taxon>Labeo</taxon>
    </lineage>
</organism>
<feature type="compositionally biased region" description="Polar residues" evidence="1">
    <location>
        <begin position="1"/>
        <end position="18"/>
    </location>
</feature>
<dbReference type="InterPro" id="IPR043128">
    <property type="entry name" value="Rev_trsase/Diguanyl_cyclase"/>
</dbReference>
<dbReference type="Gene3D" id="3.10.10.10">
    <property type="entry name" value="HIV Type 1 Reverse Transcriptase, subunit A, domain 1"/>
    <property type="match status" value="1"/>
</dbReference>
<evidence type="ECO:0000313" key="3">
    <source>
        <dbReference type="Proteomes" id="UP000830375"/>
    </source>
</evidence>